<feature type="transmembrane region" description="Helical" evidence="2">
    <location>
        <begin position="87"/>
        <end position="108"/>
    </location>
</feature>
<feature type="compositionally biased region" description="Basic and acidic residues" evidence="1">
    <location>
        <begin position="121"/>
        <end position="138"/>
    </location>
</feature>
<proteinExistence type="predicted"/>
<keyword evidence="2" id="KW-0812">Transmembrane</keyword>
<protein>
    <submittedName>
        <fullName evidence="3">Uncharacterized protein</fullName>
    </submittedName>
</protein>
<name>A0A6B0Y086_9RHOB</name>
<evidence type="ECO:0000256" key="1">
    <source>
        <dbReference type="SAM" id="MobiDB-lite"/>
    </source>
</evidence>
<gene>
    <name evidence="3" type="ORF">F4Y60_03380</name>
</gene>
<feature type="region of interest" description="Disordered" evidence="1">
    <location>
        <begin position="119"/>
        <end position="138"/>
    </location>
</feature>
<keyword evidence="2" id="KW-1133">Transmembrane helix</keyword>
<reference evidence="3" key="1">
    <citation type="submission" date="2019-09" db="EMBL/GenBank/DDBJ databases">
        <title>Characterisation of the sponge microbiome using genome-centric metagenomics.</title>
        <authorList>
            <person name="Engelberts J.P."/>
            <person name="Robbins S.J."/>
            <person name="De Goeij J.M."/>
            <person name="Aranda M."/>
            <person name="Bell S.C."/>
            <person name="Webster N.S."/>
        </authorList>
    </citation>
    <scope>NUCLEOTIDE SEQUENCE</scope>
    <source>
        <strain evidence="3">SB0664_bin_43</strain>
    </source>
</reference>
<comment type="caution">
    <text evidence="3">The sequence shown here is derived from an EMBL/GenBank/DDBJ whole genome shotgun (WGS) entry which is preliminary data.</text>
</comment>
<dbReference type="EMBL" id="VXRY01000131">
    <property type="protein sequence ID" value="MXY33130.1"/>
    <property type="molecule type" value="Genomic_DNA"/>
</dbReference>
<organism evidence="3">
    <name type="scientific">Boseongicola sp. SB0664_bin_43</name>
    <dbReference type="NCBI Taxonomy" id="2604844"/>
    <lineage>
        <taxon>Bacteria</taxon>
        <taxon>Pseudomonadati</taxon>
        <taxon>Pseudomonadota</taxon>
        <taxon>Alphaproteobacteria</taxon>
        <taxon>Rhodobacterales</taxon>
        <taxon>Paracoccaceae</taxon>
        <taxon>Boseongicola</taxon>
    </lineage>
</organism>
<evidence type="ECO:0000313" key="3">
    <source>
        <dbReference type="EMBL" id="MXY33130.1"/>
    </source>
</evidence>
<keyword evidence="2" id="KW-0472">Membrane</keyword>
<sequence>MTGLNVNWEQIGDILVLLFVISVVFETALTPIFNWRVFARHFEGKGVKTPITVLLALALLWGYDIDIFKHVIDAFAEEGAVPSSSTFVGRIITALLVAGGSGAIFNIFSKIGLRNPQQLAEKARKERENAKQAPERDD</sequence>
<accession>A0A6B0Y086</accession>
<feature type="transmembrane region" description="Helical" evidence="2">
    <location>
        <begin position="47"/>
        <end position="63"/>
    </location>
</feature>
<evidence type="ECO:0000256" key="2">
    <source>
        <dbReference type="SAM" id="Phobius"/>
    </source>
</evidence>
<dbReference type="AlphaFoldDB" id="A0A6B0Y086"/>
<feature type="transmembrane region" description="Helical" evidence="2">
    <location>
        <begin position="14"/>
        <end position="35"/>
    </location>
</feature>